<gene>
    <name evidence="3" type="ORF">BHD05_03085</name>
</gene>
<dbReference type="Pfam" id="PF22422">
    <property type="entry name" value="MGH1-like_GH"/>
    <property type="match status" value="1"/>
</dbReference>
<dbReference type="Gene3D" id="1.50.10.10">
    <property type="match status" value="1"/>
</dbReference>
<dbReference type="InterPro" id="IPR008928">
    <property type="entry name" value="6-hairpin_glycosidase_sf"/>
</dbReference>
<accession>A0A7L5ARD6</accession>
<sequence length="694" mass="73057">MPSPEAASPECSADSLQPLIHAETLVLRAPTQAWSAADGSMGSASIHGIFFSDMRLVNRAALRIGGQAGEAIATSTSGATSVTFVALQRHLDDRMPDPRVRSLLTRTATTSGIREDLRLESNLDTEINTTIELVLSLDLAEMDNVKSGRGAVDPAPLASVDGTGIRWSNETISAFIDAPVATVTVLGPGEVRVLWQVTVPPFGSATVGWTLSANDSRAIVHGVEEPAAWSIPTVDAADDRLGRWLAVALDDLAALRLSPASHPDRVFLAAGAPWFFTLFGRDSIWAARMMLPLGTELAADTLRVLANLQGTASVPDTAEQPGKIMHEMRRDGLTMPGEGLHLPPLYYGTVDATPLWVCLLHDAWRWGMPEDQVRELLPNVVAALEWMRDFGDADGDGLLEYVDETGHGLANQGWKDSGDSVQWRDGTLADGPIALCEVQAYAFEAATHGADLLDHFGVDGGDAWREWASVLRTRFNEGFWIDSPAGAYPAIALDASKRPVDTVTSNLGHLLGTGLLDAAQARRIADHLVSPEMSSGYGLRTMSTDSAGYWPLSYHGGSVWTHDTAIAIAGLASEGFAAEASVLVSGLLAAASGFDFRLPELHSGDPAALFSSPVPYPAACRPQAWSAASSVSILSSVLGLAPDAVAGVLGVSPAASALAPLSVTGLRFAGSAVSIVVNADGEVSRASGATIEVR</sequence>
<dbReference type="SUPFAM" id="SSF48208">
    <property type="entry name" value="Six-hairpin glycosidases"/>
    <property type="match status" value="1"/>
</dbReference>
<keyword evidence="4" id="KW-1185">Reference proteome</keyword>
<dbReference type="InterPro" id="IPR054491">
    <property type="entry name" value="MGH1-like_GH"/>
</dbReference>
<reference evidence="3 4" key="1">
    <citation type="submission" date="2016-09" db="EMBL/GenBank/DDBJ databases">
        <title>Complete genome sequence of microbes from the polar regions.</title>
        <authorList>
            <person name="Liao L."/>
            <person name="Chen B."/>
        </authorList>
    </citation>
    <scope>NUCLEOTIDE SEQUENCE [LARGE SCALE GENOMIC DNA]</scope>
    <source>
        <strain evidence="3 4">ZS314</strain>
    </source>
</reference>
<evidence type="ECO:0000313" key="3">
    <source>
        <dbReference type="EMBL" id="QHO70939.1"/>
    </source>
</evidence>
<dbReference type="GO" id="GO:0005975">
    <property type="term" value="P:carbohydrate metabolic process"/>
    <property type="evidence" value="ECO:0007669"/>
    <property type="project" value="InterPro"/>
</dbReference>
<dbReference type="InterPro" id="IPR032856">
    <property type="entry name" value="GDE_N_bis"/>
</dbReference>
<dbReference type="EMBL" id="CP017146">
    <property type="protein sequence ID" value="QHO70939.1"/>
    <property type="molecule type" value="Genomic_DNA"/>
</dbReference>
<dbReference type="Pfam" id="PF14742">
    <property type="entry name" value="GDE_N_bis"/>
    <property type="match status" value="1"/>
</dbReference>
<feature type="domain" description="Mannosylglycerate hydrolase MGH1-like glycoside hydrolase" evidence="2">
    <location>
        <begin position="282"/>
        <end position="589"/>
    </location>
</feature>
<dbReference type="InterPro" id="IPR012341">
    <property type="entry name" value="6hp_glycosidase-like_sf"/>
</dbReference>
<evidence type="ECO:0000259" key="2">
    <source>
        <dbReference type="Pfam" id="PF22422"/>
    </source>
</evidence>
<proteinExistence type="predicted"/>
<dbReference type="Proteomes" id="UP000464507">
    <property type="component" value="Chromosome"/>
</dbReference>
<evidence type="ECO:0000259" key="1">
    <source>
        <dbReference type="Pfam" id="PF14742"/>
    </source>
</evidence>
<evidence type="ECO:0000313" key="4">
    <source>
        <dbReference type="Proteomes" id="UP000464507"/>
    </source>
</evidence>
<organism evidence="3 4">
    <name type="scientific">Marisediminicola antarctica</name>
    <dbReference type="NCBI Taxonomy" id="674079"/>
    <lineage>
        <taxon>Bacteria</taxon>
        <taxon>Bacillati</taxon>
        <taxon>Actinomycetota</taxon>
        <taxon>Actinomycetes</taxon>
        <taxon>Micrococcales</taxon>
        <taxon>Microbacteriaceae</taxon>
        <taxon>Marisediminicola</taxon>
    </lineage>
</organism>
<protein>
    <submittedName>
        <fullName evidence="3">Amylo-alpha-1,6-glucosidase</fullName>
    </submittedName>
</protein>
<name>A0A7L5ARD6_9MICO</name>
<feature type="domain" description="Putative glycogen debranching enzyme N-terminal" evidence="1">
    <location>
        <begin position="29"/>
        <end position="209"/>
    </location>
</feature>
<dbReference type="KEGG" id="mant:BHD05_03085"/>
<dbReference type="AlphaFoldDB" id="A0A7L5ARD6"/>